<sequence length="143" mass="16129">MADLPDAHDAAPSIRRRLLCMLYESLLLVGVLAVAFFLPNFLIGMFWQIAMPGPLLWLHVFMVLLAYFGWLWKRGGQTLAMQTWKIRLVSADGAALTNRQILLRYALAWPGILMGGLGLLWALVDPDRQFLHDRIAGTRLARA</sequence>
<feature type="transmembrane region" description="Helical" evidence="6">
    <location>
        <begin position="25"/>
        <end position="49"/>
    </location>
</feature>
<dbReference type="InterPro" id="IPR051791">
    <property type="entry name" value="Pra-immunoreactive"/>
</dbReference>
<evidence type="ECO:0000256" key="5">
    <source>
        <dbReference type="ARBA" id="ARBA00023136"/>
    </source>
</evidence>
<name>A0A809RB75_9PROT</name>
<feature type="domain" description="RDD" evidence="7">
    <location>
        <begin position="12"/>
        <end position="137"/>
    </location>
</feature>
<feature type="transmembrane region" description="Helical" evidence="6">
    <location>
        <begin position="55"/>
        <end position="72"/>
    </location>
</feature>
<evidence type="ECO:0000256" key="2">
    <source>
        <dbReference type="ARBA" id="ARBA00022475"/>
    </source>
</evidence>
<organism evidence="8 9">
    <name type="scientific">Candidatus Desulfobacillus denitrificans</name>
    <dbReference type="NCBI Taxonomy" id="2608985"/>
    <lineage>
        <taxon>Bacteria</taxon>
        <taxon>Pseudomonadati</taxon>
        <taxon>Pseudomonadota</taxon>
        <taxon>Betaproteobacteria</taxon>
        <taxon>Candidatus Desulfobacillus</taxon>
    </lineage>
</organism>
<dbReference type="PANTHER" id="PTHR36115:SF10">
    <property type="entry name" value="RDD DOMAIN-CONTAINING PROTEIN"/>
    <property type="match status" value="1"/>
</dbReference>
<evidence type="ECO:0000259" key="7">
    <source>
        <dbReference type="Pfam" id="PF06271"/>
    </source>
</evidence>
<reference evidence="8" key="1">
    <citation type="journal article" name="DNA Res.">
        <title>The physiological potential of anammox bacteria as revealed by their core genome structure.</title>
        <authorList>
            <person name="Okubo T."/>
            <person name="Toyoda A."/>
            <person name="Fukuhara K."/>
            <person name="Uchiyama I."/>
            <person name="Harigaya Y."/>
            <person name="Kuroiwa M."/>
            <person name="Suzuki T."/>
            <person name="Murakami Y."/>
            <person name="Suwa Y."/>
            <person name="Takami H."/>
        </authorList>
    </citation>
    <scope>NUCLEOTIDE SEQUENCE</scope>
    <source>
        <strain evidence="8">317325-3</strain>
    </source>
</reference>
<keyword evidence="4 6" id="KW-1133">Transmembrane helix</keyword>
<keyword evidence="2" id="KW-1003">Cell membrane</keyword>
<evidence type="ECO:0000256" key="1">
    <source>
        <dbReference type="ARBA" id="ARBA00004651"/>
    </source>
</evidence>
<comment type="subcellular location">
    <subcellularLocation>
        <location evidence="1">Cell membrane</location>
        <topology evidence="1">Multi-pass membrane protein</topology>
    </subcellularLocation>
</comment>
<dbReference type="AlphaFoldDB" id="A0A809RB75"/>
<dbReference type="EMBL" id="AP021857">
    <property type="protein sequence ID" value="BBO21595.1"/>
    <property type="molecule type" value="Genomic_DNA"/>
</dbReference>
<dbReference type="PANTHER" id="PTHR36115">
    <property type="entry name" value="PROLINE-RICH ANTIGEN HOMOLOG-RELATED"/>
    <property type="match status" value="1"/>
</dbReference>
<dbReference type="Pfam" id="PF06271">
    <property type="entry name" value="RDD"/>
    <property type="match status" value="1"/>
</dbReference>
<evidence type="ECO:0000256" key="6">
    <source>
        <dbReference type="SAM" id="Phobius"/>
    </source>
</evidence>
<evidence type="ECO:0000256" key="4">
    <source>
        <dbReference type="ARBA" id="ARBA00022989"/>
    </source>
</evidence>
<dbReference type="GO" id="GO:0005886">
    <property type="term" value="C:plasma membrane"/>
    <property type="evidence" value="ECO:0007669"/>
    <property type="project" value="UniProtKB-SubCell"/>
</dbReference>
<proteinExistence type="predicted"/>
<protein>
    <recommendedName>
        <fullName evidence="7">RDD domain-containing protein</fullName>
    </recommendedName>
</protein>
<dbReference type="KEGG" id="ddz:DSYM_22940"/>
<gene>
    <name evidence="8" type="ORF">DSYM_22940</name>
</gene>
<accession>A0A809RB75</accession>
<feature type="transmembrane region" description="Helical" evidence="6">
    <location>
        <begin position="105"/>
        <end position="124"/>
    </location>
</feature>
<evidence type="ECO:0000256" key="3">
    <source>
        <dbReference type="ARBA" id="ARBA00022692"/>
    </source>
</evidence>
<dbReference type="InterPro" id="IPR010432">
    <property type="entry name" value="RDD"/>
</dbReference>
<evidence type="ECO:0000313" key="8">
    <source>
        <dbReference type="EMBL" id="BBO21595.1"/>
    </source>
</evidence>
<dbReference type="Proteomes" id="UP000662914">
    <property type="component" value="Chromosome"/>
</dbReference>
<evidence type="ECO:0000313" key="9">
    <source>
        <dbReference type="Proteomes" id="UP000662914"/>
    </source>
</evidence>
<keyword evidence="5 6" id="KW-0472">Membrane</keyword>
<keyword evidence="3 6" id="KW-0812">Transmembrane</keyword>